<reference evidence="1 2" key="1">
    <citation type="submission" date="2020-05" db="EMBL/GenBank/DDBJ databases">
        <authorList>
            <person name="Mo P."/>
        </authorList>
    </citation>
    <scope>NUCLEOTIDE SEQUENCE [LARGE SCALE GENOMIC DNA]</scope>
    <source>
        <strain evidence="1 2">Gen01</strain>
    </source>
</reference>
<name>A0A6M6JHN3_9PSEU</name>
<dbReference type="EMBL" id="CP053564">
    <property type="protein sequence ID" value="QJY46693.1"/>
    <property type="molecule type" value="Genomic_DNA"/>
</dbReference>
<protein>
    <submittedName>
        <fullName evidence="1">Uncharacterized protein</fullName>
    </submittedName>
</protein>
<organism evidence="1 2">
    <name type="scientific">Pseudonocardia broussonetiae</name>
    <dbReference type="NCBI Taxonomy" id="2736640"/>
    <lineage>
        <taxon>Bacteria</taxon>
        <taxon>Bacillati</taxon>
        <taxon>Actinomycetota</taxon>
        <taxon>Actinomycetes</taxon>
        <taxon>Pseudonocardiales</taxon>
        <taxon>Pseudonocardiaceae</taxon>
        <taxon>Pseudonocardia</taxon>
    </lineage>
</organism>
<dbReference type="RefSeq" id="WP_172158303.1">
    <property type="nucleotide sequence ID" value="NZ_CP053564.1"/>
</dbReference>
<evidence type="ECO:0000313" key="1">
    <source>
        <dbReference type="EMBL" id="QJY46693.1"/>
    </source>
</evidence>
<proteinExistence type="predicted"/>
<dbReference type="AlphaFoldDB" id="A0A6M6JHN3"/>
<sequence length="67" mass="6837">MSGAYDFQIASTSLRGAPVDALLMAAILGADTDNLARLATAFPQLVAETRARFNAPGGVLPEDGATS</sequence>
<dbReference type="Proteomes" id="UP000505377">
    <property type="component" value="Chromosome"/>
</dbReference>
<keyword evidence="2" id="KW-1185">Reference proteome</keyword>
<dbReference type="KEGG" id="pbro:HOP40_13395"/>
<gene>
    <name evidence="1" type="ORF">HOP40_13395</name>
</gene>
<accession>A0A6M6JHN3</accession>
<evidence type="ECO:0000313" key="2">
    <source>
        <dbReference type="Proteomes" id="UP000505377"/>
    </source>
</evidence>